<dbReference type="InterPro" id="IPR036875">
    <property type="entry name" value="Znf_CCHC_sf"/>
</dbReference>
<keyword evidence="9" id="KW-0805">Transcription regulation</keyword>
<dbReference type="STRING" id="1664694.A0A0N1H4X4"/>
<dbReference type="PANTHER" id="PTHR12341">
    <property type="entry name" value="5'-&gt;3' EXORIBONUCLEASE"/>
    <property type="match status" value="1"/>
</dbReference>
<feature type="region of interest" description="Disordered" evidence="17">
    <location>
        <begin position="942"/>
        <end position="1042"/>
    </location>
</feature>
<evidence type="ECO:0000256" key="12">
    <source>
        <dbReference type="ARBA" id="ARBA00023242"/>
    </source>
</evidence>
<evidence type="ECO:0000313" key="19">
    <source>
        <dbReference type="EMBL" id="KPI40550.1"/>
    </source>
</evidence>
<dbReference type="AlphaFoldDB" id="A0A0N1H4X4"/>
<dbReference type="CDD" id="cd18673">
    <property type="entry name" value="PIN_XRN1-2-like"/>
    <property type="match status" value="1"/>
</dbReference>
<name>A0A0N1H4X4_9EURO</name>
<dbReference type="InterPro" id="IPR027073">
    <property type="entry name" value="5_3_exoribonuclease"/>
</dbReference>
<evidence type="ECO:0000256" key="8">
    <source>
        <dbReference type="ARBA" id="ARBA00022839"/>
    </source>
</evidence>
<evidence type="ECO:0000256" key="13">
    <source>
        <dbReference type="ARBA" id="ARBA00046137"/>
    </source>
</evidence>
<comment type="subunit">
    <text evidence="14">Interacts with RAI1; the interaction is direct, stabilizes RAT1 protein structure and may stimulate its exoribonuclease activity. The interaction also stimulates RAI1 pyrophosphohydrolase activity, probably by recruiting it to mRNA substrates.</text>
</comment>
<evidence type="ECO:0000256" key="10">
    <source>
        <dbReference type="ARBA" id="ARBA00023054"/>
    </source>
</evidence>
<dbReference type="GeneID" id="28740033"/>
<dbReference type="VEuPathDB" id="FungiDB:AB675_7761"/>
<dbReference type="Pfam" id="PF03159">
    <property type="entry name" value="XRN_N"/>
    <property type="match status" value="1"/>
</dbReference>
<dbReference type="PANTHER" id="PTHR12341:SF41">
    <property type="entry name" value="5'-3' EXORIBONUCLEASE 2"/>
    <property type="match status" value="1"/>
</dbReference>
<keyword evidence="5 15" id="KW-0507">mRNA processing</keyword>
<feature type="domain" description="CCHC-type" evidence="18">
    <location>
        <begin position="272"/>
        <end position="286"/>
    </location>
</feature>
<evidence type="ECO:0000256" key="7">
    <source>
        <dbReference type="ARBA" id="ARBA00022801"/>
    </source>
</evidence>
<feature type="compositionally biased region" description="Gly residues" evidence="17">
    <location>
        <begin position="976"/>
        <end position="1005"/>
    </location>
</feature>
<keyword evidence="3" id="KW-0806">Transcription termination</keyword>
<dbReference type="SUPFAM" id="SSF57756">
    <property type="entry name" value="Retrovirus zinc finger-like domains"/>
    <property type="match status" value="1"/>
</dbReference>
<dbReference type="InterPro" id="IPR041412">
    <property type="entry name" value="Xrn1_helical"/>
</dbReference>
<dbReference type="GO" id="GO:0000956">
    <property type="term" value="P:nuclear-transcribed mRNA catabolic process"/>
    <property type="evidence" value="ECO:0007669"/>
    <property type="project" value="TreeGrafter"/>
</dbReference>
<evidence type="ECO:0000256" key="14">
    <source>
        <dbReference type="ARBA" id="ARBA00046943"/>
    </source>
</evidence>
<dbReference type="SMART" id="SM00343">
    <property type="entry name" value="ZnF_C2HC"/>
    <property type="match status" value="1"/>
</dbReference>
<dbReference type="InterPro" id="IPR004859">
    <property type="entry name" value="Xrn1_N"/>
</dbReference>
<dbReference type="InterPro" id="IPR001878">
    <property type="entry name" value="Znf_CCHC"/>
</dbReference>
<evidence type="ECO:0000256" key="15">
    <source>
        <dbReference type="PIRNR" id="PIRNR037239"/>
    </source>
</evidence>
<dbReference type="Proteomes" id="UP000038010">
    <property type="component" value="Unassembled WGS sequence"/>
</dbReference>
<keyword evidence="16" id="KW-0863">Zinc-finger</keyword>
<proteinExistence type="inferred from homology"/>
<dbReference type="RefSeq" id="XP_018000513.1">
    <property type="nucleotide sequence ID" value="XM_018148153.1"/>
</dbReference>
<comment type="subcellular location">
    <subcellularLocation>
        <location evidence="1">Nucleus</location>
    </subcellularLocation>
</comment>
<keyword evidence="4" id="KW-0698">rRNA processing</keyword>
<dbReference type="OrthoDB" id="28245at2759"/>
<evidence type="ECO:0000256" key="2">
    <source>
        <dbReference type="ARBA" id="ARBA00006994"/>
    </source>
</evidence>
<dbReference type="PROSITE" id="PS50158">
    <property type="entry name" value="ZF_CCHC"/>
    <property type="match status" value="1"/>
</dbReference>
<sequence length="1042" mass="116247">MGVPALFRWLSKKYPKIITSVVEEQPFDIDGVKYPVDTTKPNPNGEEMHNLYLDFNGIVHPCSHPEDKAPPANESEMMLEIFKYTERVVNMVRPRRLLMIAIDGVAPRAKMNQQRARRFRAAQEAQEKNEQQAEFQALLRRQQGSNADNVTSEEQVVKKVWDSNAITPGTPFMFILAKSIRYWCQWKLNTDPAWADMKVIISDASVPGEGEHKIMQFIRSQRSDPEYDPNTRHVMYGLDADLIMLGLATHEPHFRILREDVFFQDAKTKNNCRLCGQPGHYADQCRGTARVKSGEFDEKEKKPEQKPFIWLSVSILREYLSAEMFVQGQPFRFDLERAIDDWVFMCFFVGNDFLPHLPSLDIHEDGIDKLIAIWRDNLPIMGGYLTCDGSVDLARAQCILQGLAKQEDAIFRRRREVEEKKERNQKRRQNEQDSRDGRGGNKRGRRGSPDYNRGGKIDNRAPTSNGTSIVFADAPTGQIDYNMIVNRGAADKSIASNKSAAAALKERMLANKSAETPTKPINGSEDTPQSTPGSALGKRKSELMEDDADSADSGTPGRNTPVKETAAKPKFDPDNPPPDTVRLWEDGYADRYYEQKFHVGPENLEFRHQVARDYVEGLCWVLLYYFQGCPSWTWYYPHHYAPFAADFQDLDKMVVKFDKGKPFRPYEQLMGVMPAASNHTIPKPFHPLMTDEDSEIIDFYPEDFDLDLNGKKQAWKAIVLLPFIDEKRLLAAMNTKYHLLSEDEHARNDLGHEALLVSDQNALYDLIATEFYSKKARTDGSKVKLPTSKGRLAGHVIKNADFLPNMFLRGPEEDIRMEPDVEDDRSMSVHFIMPPATHVHKSMLFPGVKLPPPALDKSDLAILKSKARNSGRDFGGAPLYDNTRRDPMDNQRAPRINYAADRPPPGVGGLPPPPFPPPFPPPGVTAQDNPFAAFLDPKFAAGMPSGGLPPPPPLPVVSRGGYGGQGPPQRYDQGGYANGGGGGGRSQGNGYYGNGQHGGGAGGYQNGARPGANGGGQYGQSRGQGGYGGQQRGGGGGGYGRR</sequence>
<evidence type="ECO:0000256" key="17">
    <source>
        <dbReference type="SAM" id="MobiDB-lite"/>
    </source>
</evidence>
<feature type="region of interest" description="Disordered" evidence="17">
    <location>
        <begin position="871"/>
        <end position="890"/>
    </location>
</feature>
<protein>
    <recommendedName>
        <fullName evidence="15">5'-3' exoribonuclease</fullName>
        <ecNumber evidence="15">3.1.13.-</ecNumber>
    </recommendedName>
</protein>
<comment type="function">
    <text evidence="13">Possesses 5'-&gt;3' exoribonuclease activity. Required for the processing of nuclear mRNA and rRNA precursors. May promote the termination of transcription by RNA polymerase II. Essential for vegetative cell growth and chromosome segregation.</text>
</comment>
<evidence type="ECO:0000259" key="18">
    <source>
        <dbReference type="PROSITE" id="PS50158"/>
    </source>
</evidence>
<feature type="region of interest" description="Disordered" evidence="17">
    <location>
        <begin position="510"/>
        <end position="580"/>
    </location>
</feature>
<dbReference type="GO" id="GO:0003723">
    <property type="term" value="F:RNA binding"/>
    <property type="evidence" value="ECO:0007669"/>
    <property type="project" value="TreeGrafter"/>
</dbReference>
<keyword evidence="10" id="KW-0175">Coiled coil</keyword>
<evidence type="ECO:0000256" key="4">
    <source>
        <dbReference type="ARBA" id="ARBA00022552"/>
    </source>
</evidence>
<feature type="region of interest" description="Disordered" evidence="17">
    <location>
        <begin position="417"/>
        <end position="469"/>
    </location>
</feature>
<dbReference type="InterPro" id="IPR017151">
    <property type="entry name" value="Xrn2/3/4"/>
</dbReference>
<dbReference type="GO" id="GO:0008270">
    <property type="term" value="F:zinc ion binding"/>
    <property type="evidence" value="ECO:0007669"/>
    <property type="project" value="UniProtKB-KW"/>
</dbReference>
<dbReference type="Pfam" id="PF17846">
    <property type="entry name" value="XRN_M"/>
    <property type="match status" value="1"/>
</dbReference>
<dbReference type="FunFam" id="3.40.50.12390:FF:000005">
    <property type="entry name" value="5'-3' exoribonuclease 2"/>
    <property type="match status" value="1"/>
</dbReference>
<reference evidence="19 20" key="1">
    <citation type="submission" date="2015-06" db="EMBL/GenBank/DDBJ databases">
        <title>Draft genome of the ant-associated black yeast Phialophora attae CBS 131958.</title>
        <authorList>
            <person name="Moreno L.F."/>
            <person name="Stielow B.J."/>
            <person name="de Hoog S."/>
            <person name="Vicente V.A."/>
            <person name="Weiss V.A."/>
            <person name="de Vries M."/>
            <person name="Cruz L.M."/>
            <person name="Souza E.M."/>
        </authorList>
    </citation>
    <scope>NUCLEOTIDE SEQUENCE [LARGE SCALE GENOMIC DNA]</scope>
    <source>
        <strain evidence="19 20">CBS 131958</strain>
    </source>
</reference>
<feature type="compositionally biased region" description="Gly residues" evidence="17">
    <location>
        <begin position="1012"/>
        <end position="1042"/>
    </location>
</feature>
<dbReference type="FunFam" id="1.25.40.1050:FF:000002">
    <property type="entry name" value="5'-3' exoribonuclease"/>
    <property type="match status" value="1"/>
</dbReference>
<evidence type="ECO:0000256" key="3">
    <source>
        <dbReference type="ARBA" id="ARBA00022472"/>
    </source>
</evidence>
<evidence type="ECO:0000256" key="5">
    <source>
        <dbReference type="ARBA" id="ARBA00022664"/>
    </source>
</evidence>
<evidence type="ECO:0000256" key="11">
    <source>
        <dbReference type="ARBA" id="ARBA00023163"/>
    </source>
</evidence>
<dbReference type="Gene3D" id="3.40.50.12390">
    <property type="match status" value="2"/>
</dbReference>
<dbReference type="GO" id="GO:0005634">
    <property type="term" value="C:nucleus"/>
    <property type="evidence" value="ECO:0007669"/>
    <property type="project" value="UniProtKB-SubCell"/>
</dbReference>
<keyword evidence="6 15" id="KW-0540">Nuclease</keyword>
<keyword evidence="20" id="KW-1185">Reference proteome</keyword>
<evidence type="ECO:0000313" key="20">
    <source>
        <dbReference type="Proteomes" id="UP000038010"/>
    </source>
</evidence>
<dbReference type="FunFam" id="3.40.50.12390:FF:000003">
    <property type="entry name" value="5'-3' exoribonuclease"/>
    <property type="match status" value="1"/>
</dbReference>
<comment type="function">
    <text evidence="15">Possesses 5'-&gt;3' exoribonuclease activity. May promote termination of transcription by RNA polymerase II.</text>
</comment>
<evidence type="ECO:0000256" key="6">
    <source>
        <dbReference type="ARBA" id="ARBA00022722"/>
    </source>
</evidence>
<keyword evidence="7 15" id="KW-0378">Hydrolase</keyword>
<gene>
    <name evidence="19" type="ORF">AB675_7761</name>
</gene>
<accession>A0A0N1H4X4</accession>
<evidence type="ECO:0000256" key="1">
    <source>
        <dbReference type="ARBA" id="ARBA00004123"/>
    </source>
</evidence>
<keyword evidence="8 15" id="KW-0269">Exonuclease</keyword>
<feature type="region of interest" description="Disordered" evidence="17">
    <location>
        <begin position="901"/>
        <end position="924"/>
    </location>
</feature>
<dbReference type="Gene3D" id="1.25.40.1050">
    <property type="match status" value="1"/>
</dbReference>
<dbReference type="EMBL" id="LFJN01000012">
    <property type="protein sequence ID" value="KPI40550.1"/>
    <property type="molecule type" value="Genomic_DNA"/>
</dbReference>
<dbReference type="EC" id="3.1.13.-" evidence="15"/>
<organism evidence="19 20">
    <name type="scientific">Cyphellophora attinorum</name>
    <dbReference type="NCBI Taxonomy" id="1664694"/>
    <lineage>
        <taxon>Eukaryota</taxon>
        <taxon>Fungi</taxon>
        <taxon>Dikarya</taxon>
        <taxon>Ascomycota</taxon>
        <taxon>Pezizomycotina</taxon>
        <taxon>Eurotiomycetes</taxon>
        <taxon>Chaetothyriomycetidae</taxon>
        <taxon>Chaetothyriales</taxon>
        <taxon>Cyphellophoraceae</taxon>
        <taxon>Cyphellophora</taxon>
    </lineage>
</organism>
<dbReference type="GO" id="GO:0006364">
    <property type="term" value="P:rRNA processing"/>
    <property type="evidence" value="ECO:0007669"/>
    <property type="project" value="UniProtKB-KW"/>
</dbReference>
<feature type="compositionally biased region" description="Pro residues" evidence="17">
    <location>
        <begin position="902"/>
        <end position="923"/>
    </location>
</feature>
<feature type="compositionally biased region" description="Basic and acidic residues" evidence="17">
    <location>
        <begin position="417"/>
        <end position="439"/>
    </location>
</feature>
<comment type="similarity">
    <text evidence="2 15">Belongs to the 5'-3' exonuclease family. XRN2/RAT1 subfamily.</text>
</comment>
<dbReference type="GO" id="GO:0006353">
    <property type="term" value="P:DNA-templated transcription termination"/>
    <property type="evidence" value="ECO:0007669"/>
    <property type="project" value="UniProtKB-KW"/>
</dbReference>
<keyword evidence="11" id="KW-0804">Transcription</keyword>
<dbReference type="GO" id="GO:0004534">
    <property type="term" value="F:5'-3' RNA exonuclease activity"/>
    <property type="evidence" value="ECO:0007669"/>
    <property type="project" value="UniProtKB-UniRule"/>
</dbReference>
<feature type="compositionally biased region" description="Polar residues" evidence="17">
    <location>
        <begin position="513"/>
        <end position="533"/>
    </location>
</feature>
<evidence type="ECO:0000256" key="16">
    <source>
        <dbReference type="PROSITE-ProRule" id="PRU00047"/>
    </source>
</evidence>
<dbReference type="GO" id="GO:0006397">
    <property type="term" value="P:mRNA processing"/>
    <property type="evidence" value="ECO:0007669"/>
    <property type="project" value="UniProtKB-UniRule"/>
</dbReference>
<evidence type="ECO:0000256" key="9">
    <source>
        <dbReference type="ARBA" id="ARBA00023015"/>
    </source>
</evidence>
<keyword evidence="16" id="KW-0479">Metal-binding</keyword>
<keyword evidence="16" id="KW-0862">Zinc</keyword>
<keyword evidence="12" id="KW-0539">Nucleus</keyword>
<dbReference type="PIRSF" id="PIRSF037239">
    <property type="entry name" value="Exonuclease_Xrn2"/>
    <property type="match status" value="1"/>
</dbReference>
<comment type="caution">
    <text evidence="19">The sequence shown here is derived from an EMBL/GenBank/DDBJ whole genome shotgun (WGS) entry which is preliminary data.</text>
</comment>